<reference evidence="5 6" key="1">
    <citation type="submission" date="2023-10" db="EMBL/GenBank/DDBJ databases">
        <title>Two novel species belonging to the OM43/NOR5 clade.</title>
        <authorList>
            <person name="Park M."/>
        </authorList>
    </citation>
    <scope>NUCLEOTIDE SEQUENCE [LARGE SCALE GENOMIC DNA]</scope>
    <source>
        <strain evidence="5 6">IMCC45268</strain>
    </source>
</reference>
<organism evidence="5 6">
    <name type="scientific">Congregibacter brevis</name>
    <dbReference type="NCBI Taxonomy" id="3081201"/>
    <lineage>
        <taxon>Bacteria</taxon>
        <taxon>Pseudomonadati</taxon>
        <taxon>Pseudomonadota</taxon>
        <taxon>Gammaproteobacteria</taxon>
        <taxon>Cellvibrionales</taxon>
        <taxon>Halieaceae</taxon>
        <taxon>Congregibacter</taxon>
    </lineage>
</organism>
<proteinExistence type="predicted"/>
<gene>
    <name evidence="5" type="ORF">R0137_12105</name>
</gene>
<evidence type="ECO:0000313" key="5">
    <source>
        <dbReference type="EMBL" id="WOJ95982.1"/>
    </source>
</evidence>
<keyword evidence="2" id="KW-0479">Metal-binding</keyword>
<accession>A0ABZ0I8Y2</accession>
<evidence type="ECO:0000256" key="3">
    <source>
        <dbReference type="ARBA" id="ARBA00022801"/>
    </source>
</evidence>
<dbReference type="Gene3D" id="3.40.630.10">
    <property type="entry name" value="Zn peptidases"/>
    <property type="match status" value="1"/>
</dbReference>
<evidence type="ECO:0000259" key="4">
    <source>
        <dbReference type="Pfam" id="PF07687"/>
    </source>
</evidence>
<evidence type="ECO:0000256" key="1">
    <source>
        <dbReference type="ARBA" id="ARBA00022670"/>
    </source>
</evidence>
<dbReference type="EMBL" id="CP136865">
    <property type="protein sequence ID" value="WOJ95982.1"/>
    <property type="molecule type" value="Genomic_DNA"/>
</dbReference>
<sequence length="516" mass="55777">MLNHPTFATLSAFGLSSALLVASIQSHGAAEDTQQLQAAVTGHIAAHGGTILSDFRELLSMPNVSTSLPDMQKNAAWIADYIGERGFNSKTVSAGGAPYILAERSTPGATKTVLIYAHFDGQPVEPADWKTPPFEPTLKNGENTLDWETAQKQSIDPEWRVYARSAGDDKAPVIALMHAIDAMDDAGLDASVNIKLILDGEEEFGSPTVEQILKEHADYLSADVLLFCDGPMHQSGLRQLVFGVRGDIGVNLTLYGPSRPLHSGHYGNWAPHPTDALMRLLATMKDMDGNIQVAGYLDQVTPISEAEQVAIAAIPSVDAQLQDALSLGRVEGAGERIEMTIMRPAINIVGFQAGGVDDQARNIILSKARASLDLRLVPVQTIDHVKQTIEAHFKNQGFYVTNNEPSEEILRNNPGVIKVDWTGGYPAYRSDLNGEAANKLTAILTEYDGKTPLLSPTLGGSLPIHLFDQELDMPIVLLPIANHDNNQHGRDENMRLGNLLSAIGVYAAVLQEFGRD</sequence>
<keyword evidence="1" id="KW-0645">Protease</keyword>
<feature type="domain" description="Peptidase M20 dimerisation" evidence="4">
    <location>
        <begin position="243"/>
        <end position="396"/>
    </location>
</feature>
<evidence type="ECO:0000256" key="2">
    <source>
        <dbReference type="ARBA" id="ARBA00022723"/>
    </source>
</evidence>
<dbReference type="InterPro" id="IPR002933">
    <property type="entry name" value="Peptidase_M20"/>
</dbReference>
<dbReference type="Proteomes" id="UP001626549">
    <property type="component" value="Chromosome"/>
</dbReference>
<name>A0ABZ0I8Y2_9GAMM</name>
<dbReference type="InterPro" id="IPR011650">
    <property type="entry name" value="Peptidase_M20_dimer"/>
</dbReference>
<dbReference type="PANTHER" id="PTHR43270">
    <property type="entry name" value="BETA-ALA-HIS DIPEPTIDASE"/>
    <property type="match status" value="1"/>
</dbReference>
<dbReference type="InterPro" id="IPR051458">
    <property type="entry name" value="Cyt/Met_Dipeptidase"/>
</dbReference>
<dbReference type="Pfam" id="PF01546">
    <property type="entry name" value="Peptidase_M20"/>
    <property type="match status" value="1"/>
</dbReference>
<dbReference type="PANTHER" id="PTHR43270:SF8">
    <property type="entry name" value="DI- AND TRIPEPTIDASE DUG2-RELATED"/>
    <property type="match status" value="1"/>
</dbReference>
<dbReference type="RefSeq" id="WP_407326674.1">
    <property type="nucleotide sequence ID" value="NZ_CP136865.1"/>
</dbReference>
<dbReference type="Gene3D" id="3.30.70.360">
    <property type="match status" value="1"/>
</dbReference>
<dbReference type="SUPFAM" id="SSF53187">
    <property type="entry name" value="Zn-dependent exopeptidases"/>
    <property type="match status" value="1"/>
</dbReference>
<keyword evidence="3" id="KW-0378">Hydrolase</keyword>
<evidence type="ECO:0000313" key="6">
    <source>
        <dbReference type="Proteomes" id="UP001626549"/>
    </source>
</evidence>
<keyword evidence="6" id="KW-1185">Reference proteome</keyword>
<dbReference type="Pfam" id="PF07687">
    <property type="entry name" value="M20_dimer"/>
    <property type="match status" value="1"/>
</dbReference>
<protein>
    <submittedName>
        <fullName evidence="5">M20/M25/M40 family metallo-hydrolase</fullName>
    </submittedName>
</protein>